<keyword evidence="3" id="KW-1185">Reference proteome</keyword>
<comment type="caution">
    <text evidence="2">The sequence shown here is derived from an EMBL/GenBank/DDBJ whole genome shotgun (WGS) entry which is preliminary data.</text>
</comment>
<name>A0A9P8WDB3_9HYPO</name>
<feature type="chain" id="PRO_5040201325" evidence="1">
    <location>
        <begin position="17"/>
        <end position="227"/>
    </location>
</feature>
<dbReference type="Pfam" id="PF01161">
    <property type="entry name" value="PBP"/>
    <property type="match status" value="1"/>
</dbReference>
<organism evidence="2 3">
    <name type="scientific">Thelonectria olida</name>
    <dbReference type="NCBI Taxonomy" id="1576542"/>
    <lineage>
        <taxon>Eukaryota</taxon>
        <taxon>Fungi</taxon>
        <taxon>Dikarya</taxon>
        <taxon>Ascomycota</taxon>
        <taxon>Pezizomycotina</taxon>
        <taxon>Sordariomycetes</taxon>
        <taxon>Hypocreomycetidae</taxon>
        <taxon>Hypocreales</taxon>
        <taxon>Nectriaceae</taxon>
        <taxon>Thelonectria</taxon>
    </lineage>
</organism>
<dbReference type="InterPro" id="IPR035810">
    <property type="entry name" value="PEBP_euk"/>
</dbReference>
<feature type="signal peptide" evidence="1">
    <location>
        <begin position="1"/>
        <end position="16"/>
    </location>
</feature>
<evidence type="ECO:0000313" key="2">
    <source>
        <dbReference type="EMBL" id="KAH6898073.1"/>
    </source>
</evidence>
<dbReference type="CDD" id="cd00866">
    <property type="entry name" value="PEBP_euk"/>
    <property type="match status" value="1"/>
</dbReference>
<dbReference type="Proteomes" id="UP000777438">
    <property type="component" value="Unassembled WGS sequence"/>
</dbReference>
<dbReference type="GO" id="GO:0030162">
    <property type="term" value="P:regulation of proteolysis"/>
    <property type="evidence" value="ECO:0007669"/>
    <property type="project" value="TreeGrafter"/>
</dbReference>
<dbReference type="AlphaFoldDB" id="A0A9P8WDB3"/>
<protein>
    <submittedName>
        <fullName evidence="2">Phosphatidylethanolamine-binding protein</fullName>
    </submittedName>
</protein>
<keyword evidence="1" id="KW-0732">Signal</keyword>
<proteinExistence type="predicted"/>
<dbReference type="Gene3D" id="3.90.280.10">
    <property type="entry name" value="PEBP-like"/>
    <property type="match status" value="1"/>
</dbReference>
<dbReference type="GO" id="GO:0005543">
    <property type="term" value="F:phospholipid binding"/>
    <property type="evidence" value="ECO:0007669"/>
    <property type="project" value="TreeGrafter"/>
</dbReference>
<dbReference type="PANTHER" id="PTHR11362">
    <property type="entry name" value="PHOSPHATIDYLETHANOLAMINE-BINDING PROTEIN"/>
    <property type="match status" value="1"/>
</dbReference>
<dbReference type="OrthoDB" id="440553at2759"/>
<accession>A0A9P8WDB3</accession>
<dbReference type="InterPro" id="IPR008914">
    <property type="entry name" value="PEBP"/>
</dbReference>
<sequence>MRFSPVILLLVGGVLAQTPPGFSPSTNATLGVKYGTVSASKGSLVAIDDAAMSPSLSFASTASPSHGSHVVVMVDLDAPNGTHDHPYAAFLHWLAFLPSGVESLPGNASNASDFAPYFGPAPPPGTGPHRYTVLLFKSENITLQVPPSFKSLSPATNISDRITFDIDKFADEGGLELAAANWFTSENETGTSENKTTTVTNGAPHNGSAGVVAAAVLGLLSCLFLAI</sequence>
<dbReference type="GO" id="GO:0046578">
    <property type="term" value="P:regulation of Ras protein signal transduction"/>
    <property type="evidence" value="ECO:0007669"/>
    <property type="project" value="TreeGrafter"/>
</dbReference>
<evidence type="ECO:0000256" key="1">
    <source>
        <dbReference type="SAM" id="SignalP"/>
    </source>
</evidence>
<dbReference type="InterPro" id="IPR036610">
    <property type="entry name" value="PEBP-like_sf"/>
</dbReference>
<gene>
    <name evidence="2" type="ORF">B0T10DRAFT_555410</name>
</gene>
<dbReference type="GO" id="GO:0030414">
    <property type="term" value="F:peptidase inhibitor activity"/>
    <property type="evidence" value="ECO:0007669"/>
    <property type="project" value="TreeGrafter"/>
</dbReference>
<dbReference type="PANTHER" id="PTHR11362:SF78">
    <property type="entry name" value="PROTEASE INHIBITOR"/>
    <property type="match status" value="1"/>
</dbReference>
<reference evidence="2 3" key="1">
    <citation type="journal article" date="2021" name="Nat. Commun.">
        <title>Genetic determinants of endophytism in the Arabidopsis root mycobiome.</title>
        <authorList>
            <person name="Mesny F."/>
            <person name="Miyauchi S."/>
            <person name="Thiergart T."/>
            <person name="Pickel B."/>
            <person name="Atanasova L."/>
            <person name="Karlsson M."/>
            <person name="Huettel B."/>
            <person name="Barry K.W."/>
            <person name="Haridas S."/>
            <person name="Chen C."/>
            <person name="Bauer D."/>
            <person name="Andreopoulos W."/>
            <person name="Pangilinan J."/>
            <person name="LaButti K."/>
            <person name="Riley R."/>
            <person name="Lipzen A."/>
            <person name="Clum A."/>
            <person name="Drula E."/>
            <person name="Henrissat B."/>
            <person name="Kohler A."/>
            <person name="Grigoriev I.V."/>
            <person name="Martin F.M."/>
            <person name="Hacquard S."/>
        </authorList>
    </citation>
    <scope>NUCLEOTIDE SEQUENCE [LARGE SCALE GENOMIC DNA]</scope>
    <source>
        <strain evidence="2 3">MPI-CAGE-CH-0241</strain>
    </source>
</reference>
<dbReference type="EMBL" id="JAGPYM010000002">
    <property type="protein sequence ID" value="KAH6898073.1"/>
    <property type="molecule type" value="Genomic_DNA"/>
</dbReference>
<evidence type="ECO:0000313" key="3">
    <source>
        <dbReference type="Proteomes" id="UP000777438"/>
    </source>
</evidence>
<dbReference type="SUPFAM" id="SSF49777">
    <property type="entry name" value="PEBP-like"/>
    <property type="match status" value="1"/>
</dbReference>